<accession>A0A382TEQ4</accession>
<protein>
    <submittedName>
        <fullName evidence="2">Uncharacterized protein</fullName>
    </submittedName>
</protein>
<dbReference type="AlphaFoldDB" id="A0A382TEQ4"/>
<feature type="region of interest" description="Disordered" evidence="1">
    <location>
        <begin position="31"/>
        <end position="52"/>
    </location>
</feature>
<dbReference type="EMBL" id="UINC01135863">
    <property type="protein sequence ID" value="SVD20275.1"/>
    <property type="molecule type" value="Genomic_DNA"/>
</dbReference>
<reference evidence="2" key="1">
    <citation type="submission" date="2018-05" db="EMBL/GenBank/DDBJ databases">
        <authorList>
            <person name="Lanie J.A."/>
            <person name="Ng W.-L."/>
            <person name="Kazmierczak K.M."/>
            <person name="Andrzejewski T.M."/>
            <person name="Davidsen T.M."/>
            <person name="Wayne K.J."/>
            <person name="Tettelin H."/>
            <person name="Glass J.I."/>
            <person name="Rusch D."/>
            <person name="Podicherti R."/>
            <person name="Tsui H.-C.T."/>
            <person name="Winkler M.E."/>
        </authorList>
    </citation>
    <scope>NUCLEOTIDE SEQUENCE</scope>
</reference>
<gene>
    <name evidence="2" type="ORF">METZ01_LOCUS373129</name>
</gene>
<organism evidence="2">
    <name type="scientific">marine metagenome</name>
    <dbReference type="NCBI Taxonomy" id="408172"/>
    <lineage>
        <taxon>unclassified sequences</taxon>
        <taxon>metagenomes</taxon>
        <taxon>ecological metagenomes</taxon>
    </lineage>
</organism>
<evidence type="ECO:0000256" key="1">
    <source>
        <dbReference type="SAM" id="MobiDB-lite"/>
    </source>
</evidence>
<evidence type="ECO:0000313" key="2">
    <source>
        <dbReference type="EMBL" id="SVD20275.1"/>
    </source>
</evidence>
<name>A0A382TEQ4_9ZZZZ</name>
<feature type="non-terminal residue" evidence="2">
    <location>
        <position position="74"/>
    </location>
</feature>
<proteinExistence type="predicted"/>
<sequence length="74" mass="7955">MKNDISRLMLGLLAATVCAFPFNAASKDAKNTSNWNQFRGPNGDGTSASSNLPVEFSGTKNVRWRAAIHGLGWS</sequence>